<comment type="catalytic activity">
    <reaction evidence="9">
        <text>[(1-&gt;4)-alpha-D-galacturonosyl methyl ester](n) + n H2O = [(1-&gt;4)-alpha-D-galacturonosyl](n) + n methanol + n H(+)</text>
        <dbReference type="Rhea" id="RHEA:22380"/>
        <dbReference type="Rhea" id="RHEA-COMP:14570"/>
        <dbReference type="Rhea" id="RHEA-COMP:14573"/>
        <dbReference type="ChEBI" id="CHEBI:15377"/>
        <dbReference type="ChEBI" id="CHEBI:15378"/>
        <dbReference type="ChEBI" id="CHEBI:17790"/>
        <dbReference type="ChEBI" id="CHEBI:140522"/>
        <dbReference type="ChEBI" id="CHEBI:140523"/>
        <dbReference type="EC" id="3.1.1.11"/>
    </reaction>
</comment>
<dbReference type="Proteomes" id="UP000516437">
    <property type="component" value="Chromosome 6"/>
</dbReference>
<dbReference type="EMBL" id="RXIC02000024">
    <property type="protein sequence ID" value="KAB1210847.1"/>
    <property type="molecule type" value="Genomic_DNA"/>
</dbReference>
<dbReference type="GO" id="GO:0042545">
    <property type="term" value="P:cell wall modification"/>
    <property type="evidence" value="ECO:0007669"/>
    <property type="project" value="UniProtKB-UniRule"/>
</dbReference>
<evidence type="ECO:0000256" key="9">
    <source>
        <dbReference type="RuleBase" id="RU000589"/>
    </source>
</evidence>
<dbReference type="SUPFAM" id="SSF51126">
    <property type="entry name" value="Pectin lyase-like"/>
    <property type="match status" value="1"/>
</dbReference>
<dbReference type="InterPro" id="IPR000070">
    <property type="entry name" value="Pectinesterase_cat"/>
</dbReference>
<dbReference type="GO" id="GO:0045490">
    <property type="term" value="P:pectin catabolic process"/>
    <property type="evidence" value="ECO:0007669"/>
    <property type="project" value="UniProtKB-UniRule"/>
</dbReference>
<comment type="caution">
    <text evidence="11">The sequence shown here is derived from an EMBL/GenBank/DDBJ whole genome shotgun (WGS) entry which is preliminary data.</text>
</comment>
<evidence type="ECO:0000256" key="2">
    <source>
        <dbReference type="ARBA" id="ARBA00005184"/>
    </source>
</evidence>
<evidence type="ECO:0000313" key="12">
    <source>
        <dbReference type="Proteomes" id="UP000516437"/>
    </source>
</evidence>
<dbReference type="InterPro" id="IPR035513">
    <property type="entry name" value="Invertase/methylesterase_inhib"/>
</dbReference>
<dbReference type="CDD" id="cd15798">
    <property type="entry name" value="PMEI-like_3"/>
    <property type="match status" value="1"/>
</dbReference>
<dbReference type="PANTHER" id="PTHR31707">
    <property type="entry name" value="PECTINESTERASE"/>
    <property type="match status" value="1"/>
</dbReference>
<name>A0A6A1VG67_9ROSI</name>
<organism evidence="11 12">
    <name type="scientific">Morella rubra</name>
    <name type="common">Chinese bayberry</name>
    <dbReference type="NCBI Taxonomy" id="262757"/>
    <lineage>
        <taxon>Eukaryota</taxon>
        <taxon>Viridiplantae</taxon>
        <taxon>Streptophyta</taxon>
        <taxon>Embryophyta</taxon>
        <taxon>Tracheophyta</taxon>
        <taxon>Spermatophyta</taxon>
        <taxon>Magnoliopsida</taxon>
        <taxon>eudicotyledons</taxon>
        <taxon>Gunneridae</taxon>
        <taxon>Pentapetalae</taxon>
        <taxon>rosids</taxon>
        <taxon>fabids</taxon>
        <taxon>Fagales</taxon>
        <taxon>Myricaceae</taxon>
        <taxon>Morella</taxon>
    </lineage>
</organism>
<keyword evidence="5 9" id="KW-0134">Cell wall</keyword>
<protein>
    <recommendedName>
        <fullName evidence="9">Pectinesterase</fullName>
        <ecNumber evidence="9">3.1.1.11</ecNumber>
    </recommendedName>
</protein>
<dbReference type="EC" id="3.1.1.11" evidence="9"/>
<accession>A0A6A1VG67</accession>
<comment type="similarity">
    <text evidence="3">In the N-terminal section; belongs to the PMEI family.</text>
</comment>
<dbReference type="AlphaFoldDB" id="A0A6A1VG67"/>
<evidence type="ECO:0000259" key="10">
    <source>
        <dbReference type="SMART" id="SM00856"/>
    </source>
</evidence>
<dbReference type="UniPathway" id="UPA00545">
    <property type="reaction ID" value="UER00823"/>
</dbReference>
<evidence type="ECO:0000256" key="4">
    <source>
        <dbReference type="ARBA" id="ARBA00007786"/>
    </source>
</evidence>
<feature type="signal peptide" evidence="9">
    <location>
        <begin position="1"/>
        <end position="24"/>
    </location>
</feature>
<dbReference type="FunFam" id="2.160.20.10:FF:000001">
    <property type="entry name" value="Pectinesterase"/>
    <property type="match status" value="1"/>
</dbReference>
<comment type="function">
    <text evidence="9">Acts in the modification of cell walls via demethylesterification of cell wall pectin.</text>
</comment>
<dbReference type="Gene3D" id="2.160.20.10">
    <property type="entry name" value="Single-stranded right-handed beta-helix, Pectin lyase-like"/>
    <property type="match status" value="1"/>
</dbReference>
<dbReference type="InterPro" id="IPR018040">
    <property type="entry name" value="Pectinesterase_Tyr_AS"/>
</dbReference>
<keyword evidence="9" id="KW-0732">Signal</keyword>
<dbReference type="InterPro" id="IPR033131">
    <property type="entry name" value="Pectinesterase_Asp_AS"/>
</dbReference>
<comment type="subcellular location">
    <subcellularLocation>
        <location evidence="1 9">Secreted</location>
        <location evidence="1 9">Cell wall</location>
    </subcellularLocation>
</comment>
<sequence length="524" mass="58375">MAKLLLVQFLLALTFLFFVSPGLSSTNSKDLNWWCSQTTHPKACKYYMSHHSKDRDHEPKEESEFKKDAILVALEQSLEALRHIKWLGSKCRNEKEKAPWDDCVKLYDNTITLLNQTIDPAIKCTDYDVQTWLSAALTNLETCRTGFLELNVYNHVWPQIMFNNVSKLISNTLSLNNGSIPPETERYEHGFPSWLSPGDRKLLQSSSPAANLVVAQDGSGNYQTISAALNAAFGRTGSARFIIHVKSGVYKENLDIKGSKLNNVMLVGDGLRWTIVTGSRSVGGGSTTFNSATVAVAADGFIARGITFRNTAGPQNHQAVALISEADLSVFYRCGFEGYQDTLYVHSQRQFYKECYIYGTVDFIFGNAAVVFQNCMIYARKPIIGQQNTVTAQGRTDPNQNTGISIHNSRIMAAPELEPVLSSVQTYLGRPWKEYSRTVYLQCYLDTLVNPAGWLEWNGNFALNTLYYGEYKNTGPRSSTSRRVKWGGYHVITSASVASKFTVENFIAGRSWLPATGVPFVAGL</sequence>
<evidence type="ECO:0000256" key="6">
    <source>
        <dbReference type="ARBA" id="ARBA00022801"/>
    </source>
</evidence>
<evidence type="ECO:0000256" key="7">
    <source>
        <dbReference type="ARBA" id="ARBA00023085"/>
    </source>
</evidence>
<evidence type="ECO:0000256" key="3">
    <source>
        <dbReference type="ARBA" id="ARBA00006027"/>
    </source>
</evidence>
<evidence type="ECO:0000313" key="11">
    <source>
        <dbReference type="EMBL" id="KAB1210847.1"/>
    </source>
</evidence>
<dbReference type="GO" id="GO:0030599">
    <property type="term" value="F:pectinesterase activity"/>
    <property type="evidence" value="ECO:0007669"/>
    <property type="project" value="UniProtKB-UniRule"/>
</dbReference>
<dbReference type="OrthoDB" id="2019149at2759"/>
<dbReference type="Pfam" id="PF04043">
    <property type="entry name" value="PMEI"/>
    <property type="match status" value="1"/>
</dbReference>
<feature type="domain" description="Pectinesterase inhibitor" evidence="10">
    <location>
        <begin position="26"/>
        <end position="175"/>
    </location>
</feature>
<keyword evidence="9" id="KW-0964">Secreted</keyword>
<comment type="pathway">
    <text evidence="2 9">Glycan metabolism; pectin degradation; 2-dehydro-3-deoxy-D-gluconate from pectin: step 1/5.</text>
</comment>
<dbReference type="PROSITE" id="PS00800">
    <property type="entry name" value="PECTINESTERASE_1"/>
    <property type="match status" value="1"/>
</dbReference>
<evidence type="ECO:0000256" key="1">
    <source>
        <dbReference type="ARBA" id="ARBA00004191"/>
    </source>
</evidence>
<evidence type="ECO:0000256" key="8">
    <source>
        <dbReference type="PROSITE-ProRule" id="PRU10040"/>
    </source>
</evidence>
<dbReference type="InterPro" id="IPR011050">
    <property type="entry name" value="Pectin_lyase_fold/virulence"/>
</dbReference>
<dbReference type="InterPro" id="IPR012334">
    <property type="entry name" value="Pectin_lyas_fold"/>
</dbReference>
<feature type="chain" id="PRO_5025705396" description="Pectinesterase" evidence="9">
    <location>
        <begin position="25"/>
        <end position="524"/>
    </location>
</feature>
<keyword evidence="6 9" id="KW-0378">Hydrolase</keyword>
<evidence type="ECO:0000256" key="5">
    <source>
        <dbReference type="ARBA" id="ARBA00022512"/>
    </source>
</evidence>
<dbReference type="Gene3D" id="1.20.140.40">
    <property type="entry name" value="Invertase/pectin methylesterase inhibitor family protein"/>
    <property type="match status" value="1"/>
</dbReference>
<dbReference type="GO" id="GO:0004857">
    <property type="term" value="F:enzyme inhibitor activity"/>
    <property type="evidence" value="ECO:0007669"/>
    <property type="project" value="InterPro"/>
</dbReference>
<reference evidence="11 12" key="1">
    <citation type="journal article" date="2019" name="Plant Biotechnol. J.">
        <title>The red bayberry genome and genetic basis of sex determination.</title>
        <authorList>
            <person name="Jia H.M."/>
            <person name="Jia H.J."/>
            <person name="Cai Q.L."/>
            <person name="Wang Y."/>
            <person name="Zhao H.B."/>
            <person name="Yang W.F."/>
            <person name="Wang G.Y."/>
            <person name="Li Y.H."/>
            <person name="Zhan D.L."/>
            <person name="Shen Y.T."/>
            <person name="Niu Q.F."/>
            <person name="Chang L."/>
            <person name="Qiu J."/>
            <person name="Zhao L."/>
            <person name="Xie H.B."/>
            <person name="Fu W.Y."/>
            <person name="Jin J."/>
            <person name="Li X.W."/>
            <person name="Jiao Y."/>
            <person name="Zhou C.C."/>
            <person name="Tu T."/>
            <person name="Chai C.Y."/>
            <person name="Gao J.L."/>
            <person name="Fan L.J."/>
            <person name="van de Weg E."/>
            <person name="Wang J.Y."/>
            <person name="Gao Z.S."/>
        </authorList>
    </citation>
    <scope>NUCLEOTIDE SEQUENCE [LARGE SCALE GENOMIC DNA]</scope>
    <source>
        <tissue evidence="11">Leaves</tissue>
    </source>
</reference>
<dbReference type="SUPFAM" id="SSF101148">
    <property type="entry name" value="Plant invertase/pectin methylesterase inhibitor"/>
    <property type="match status" value="1"/>
</dbReference>
<keyword evidence="7 9" id="KW-0063">Aspartyl esterase</keyword>
<dbReference type="InterPro" id="IPR006501">
    <property type="entry name" value="Pectinesterase_inhib_dom"/>
</dbReference>
<keyword evidence="9" id="KW-0961">Cell wall biogenesis/degradation</keyword>
<proteinExistence type="inferred from homology"/>
<keyword evidence="12" id="KW-1185">Reference proteome</keyword>
<comment type="similarity">
    <text evidence="4">In the C-terminal section; belongs to the pectinesterase family.</text>
</comment>
<dbReference type="Pfam" id="PF01095">
    <property type="entry name" value="Pectinesterase"/>
    <property type="match status" value="1"/>
</dbReference>
<dbReference type="SMART" id="SM00856">
    <property type="entry name" value="PMEI"/>
    <property type="match status" value="1"/>
</dbReference>
<dbReference type="NCBIfam" id="TIGR01614">
    <property type="entry name" value="PME_inhib"/>
    <property type="match status" value="1"/>
</dbReference>
<feature type="active site" evidence="8">
    <location>
        <position position="362"/>
    </location>
</feature>
<dbReference type="PROSITE" id="PS00503">
    <property type="entry name" value="PECTINESTERASE_2"/>
    <property type="match status" value="1"/>
</dbReference>
<gene>
    <name evidence="11" type="ORF">CJ030_MR6G019762</name>
</gene>